<dbReference type="RefSeq" id="WP_184948121.1">
    <property type="nucleotide sequence ID" value="NZ_BAAAWZ010000001.1"/>
</dbReference>
<dbReference type="InterPro" id="IPR007995">
    <property type="entry name" value="DUF742"/>
</dbReference>
<dbReference type="Proteomes" id="UP000562352">
    <property type="component" value="Unassembled WGS sequence"/>
</dbReference>
<organism evidence="2 3">
    <name type="scientific">Planomonospora venezuelensis</name>
    <dbReference type="NCBI Taxonomy" id="1999"/>
    <lineage>
        <taxon>Bacteria</taxon>
        <taxon>Bacillati</taxon>
        <taxon>Actinomycetota</taxon>
        <taxon>Actinomycetes</taxon>
        <taxon>Streptosporangiales</taxon>
        <taxon>Streptosporangiaceae</taxon>
        <taxon>Planomonospora</taxon>
    </lineage>
</organism>
<dbReference type="Pfam" id="PF05331">
    <property type="entry name" value="DUF742"/>
    <property type="match status" value="1"/>
</dbReference>
<dbReference type="PANTHER" id="PTHR36221:SF1">
    <property type="entry name" value="DUF742 DOMAIN-CONTAINING PROTEIN"/>
    <property type="match status" value="1"/>
</dbReference>
<dbReference type="AlphaFoldDB" id="A0A841DJU3"/>
<evidence type="ECO:0000313" key="2">
    <source>
        <dbReference type="EMBL" id="MBB5967396.1"/>
    </source>
</evidence>
<gene>
    <name evidence="2" type="ORF">FHS22_006698</name>
</gene>
<protein>
    <recommendedName>
        <fullName evidence="4">DUF742 domain-containing protein</fullName>
    </recommendedName>
</protein>
<sequence length="137" mass="14656">MSQNWSEDPKQAYGGGRDGVPDDGSDEVSFVRPFAVTGGRTGARVDLALEALVSVTVPEHTLAAHVPEYQAVGRLCWQQVRSIAEISALLGLPLGVARVVIADMASAGLAQIHQTRLPTDEVDVDLLERVLSGLRRL</sequence>
<evidence type="ECO:0000256" key="1">
    <source>
        <dbReference type="SAM" id="MobiDB-lite"/>
    </source>
</evidence>
<evidence type="ECO:0000313" key="3">
    <source>
        <dbReference type="Proteomes" id="UP000562352"/>
    </source>
</evidence>
<comment type="caution">
    <text evidence="2">The sequence shown here is derived from an EMBL/GenBank/DDBJ whole genome shotgun (WGS) entry which is preliminary data.</text>
</comment>
<dbReference type="PANTHER" id="PTHR36221">
    <property type="entry name" value="DUF742 DOMAIN-CONTAINING PROTEIN"/>
    <property type="match status" value="1"/>
</dbReference>
<accession>A0A841DJU3</accession>
<feature type="region of interest" description="Disordered" evidence="1">
    <location>
        <begin position="1"/>
        <end position="24"/>
    </location>
</feature>
<reference evidence="2 3" key="1">
    <citation type="submission" date="2020-08" db="EMBL/GenBank/DDBJ databases">
        <title>Genomic Encyclopedia of Type Strains, Phase III (KMG-III): the genomes of soil and plant-associated and newly described type strains.</title>
        <authorList>
            <person name="Whitman W."/>
        </authorList>
    </citation>
    <scope>NUCLEOTIDE SEQUENCE [LARGE SCALE GENOMIC DNA]</scope>
    <source>
        <strain evidence="2 3">CECT 3303</strain>
    </source>
</reference>
<proteinExistence type="predicted"/>
<dbReference type="EMBL" id="JACHJJ010000032">
    <property type="protein sequence ID" value="MBB5967396.1"/>
    <property type="molecule type" value="Genomic_DNA"/>
</dbReference>
<keyword evidence="3" id="KW-1185">Reference proteome</keyword>
<name>A0A841DJU3_PLAVE</name>
<evidence type="ECO:0008006" key="4">
    <source>
        <dbReference type="Google" id="ProtNLM"/>
    </source>
</evidence>